<reference evidence="3" key="1">
    <citation type="journal article" date="2007" name="Plant Cell">
        <title>Dothideomycete-plant interactions illuminated by genome sequencing and EST analysis of the wheat pathogen Stagonospora nodorum.</title>
        <authorList>
            <person name="Hane J.K."/>
            <person name="Lowe R.G."/>
            <person name="Solomon P.S."/>
            <person name="Tan K.C."/>
            <person name="Schoch C.L."/>
            <person name="Spatafora J.W."/>
            <person name="Crous P.W."/>
            <person name="Kodira C."/>
            <person name="Birren B.W."/>
            <person name="Galagan J.E."/>
            <person name="Torriani S.F."/>
            <person name="McDonald B.A."/>
            <person name="Oliver R.P."/>
        </authorList>
    </citation>
    <scope>NUCLEOTIDE SEQUENCE [LARGE SCALE GENOMIC DNA]</scope>
    <source>
        <strain evidence="3">SN15 / ATCC MYA-4574 / FGSC 10173</strain>
    </source>
</reference>
<organism evidence="2 3">
    <name type="scientific">Phaeosphaeria nodorum (strain SN15 / ATCC MYA-4574 / FGSC 10173)</name>
    <name type="common">Glume blotch fungus</name>
    <name type="synonym">Parastagonospora nodorum</name>
    <dbReference type="NCBI Taxonomy" id="321614"/>
    <lineage>
        <taxon>Eukaryota</taxon>
        <taxon>Fungi</taxon>
        <taxon>Dikarya</taxon>
        <taxon>Ascomycota</taxon>
        <taxon>Pezizomycotina</taxon>
        <taxon>Dothideomycetes</taxon>
        <taxon>Pleosporomycetidae</taxon>
        <taxon>Pleosporales</taxon>
        <taxon>Pleosporineae</taxon>
        <taxon>Phaeosphaeriaceae</taxon>
        <taxon>Parastagonospora</taxon>
    </lineage>
</organism>
<dbReference type="EMBL" id="CH445364">
    <property type="protein sequence ID" value="EAT76832.1"/>
    <property type="molecule type" value="Genomic_DNA"/>
</dbReference>
<gene>
    <name evidence="2" type="ORF">SNOG_15737</name>
</gene>
<dbReference type="AlphaFoldDB" id="Q0TXH5"/>
<dbReference type="GeneID" id="5982805"/>
<accession>Q0TXH5</accession>
<name>Q0TXH5_PHANO</name>
<feature type="compositionally biased region" description="Basic and acidic residues" evidence="1">
    <location>
        <begin position="1"/>
        <end position="10"/>
    </location>
</feature>
<dbReference type="KEGG" id="pno:SNOG_15737"/>
<sequence>MGGEEAKAEIVDGTTEGQEEDERRIPSTDGPSAVHDVASLRLYRPTVDID</sequence>
<proteinExistence type="predicted"/>
<dbReference type="RefSeq" id="XP_001805875.1">
    <property type="nucleotide sequence ID" value="XM_001805823.1"/>
</dbReference>
<dbReference type="Proteomes" id="UP000001055">
    <property type="component" value="Unassembled WGS sequence"/>
</dbReference>
<evidence type="ECO:0000256" key="1">
    <source>
        <dbReference type="SAM" id="MobiDB-lite"/>
    </source>
</evidence>
<evidence type="ECO:0000313" key="3">
    <source>
        <dbReference type="Proteomes" id="UP000001055"/>
    </source>
</evidence>
<feature type="region of interest" description="Disordered" evidence="1">
    <location>
        <begin position="1"/>
        <end position="33"/>
    </location>
</feature>
<evidence type="ECO:0000313" key="2">
    <source>
        <dbReference type="EMBL" id="EAT76832.1"/>
    </source>
</evidence>
<dbReference type="HOGENOM" id="CLU_3125593_0_0_1"/>
<protein>
    <submittedName>
        <fullName evidence="2">Uncharacterized protein</fullName>
    </submittedName>
</protein>
<dbReference type="InParanoid" id="Q0TXH5"/>